<reference evidence="1" key="2">
    <citation type="submission" date="2015-03" db="UniProtKB">
        <authorList>
            <consortium name="EnsemblPlants"/>
        </authorList>
    </citation>
    <scope>IDENTIFICATION</scope>
</reference>
<dbReference type="Proteomes" id="UP000032141">
    <property type="component" value="Chromosome C2"/>
</dbReference>
<reference evidence="1 2" key="1">
    <citation type="journal article" date="2014" name="Genome Biol.">
        <title>Transcriptome and methylome profiling reveals relics of genome dominance in the mesopolyploid Brassica oleracea.</title>
        <authorList>
            <person name="Parkin I.A."/>
            <person name="Koh C."/>
            <person name="Tang H."/>
            <person name="Robinson S.J."/>
            <person name="Kagale S."/>
            <person name="Clarke W.E."/>
            <person name="Town C.D."/>
            <person name="Nixon J."/>
            <person name="Krishnakumar V."/>
            <person name="Bidwell S.L."/>
            <person name="Denoeud F."/>
            <person name="Belcram H."/>
            <person name="Links M.G."/>
            <person name="Just J."/>
            <person name="Clarke C."/>
            <person name="Bender T."/>
            <person name="Huebert T."/>
            <person name="Mason A.S."/>
            <person name="Pires J.C."/>
            <person name="Barker G."/>
            <person name="Moore J."/>
            <person name="Walley P.G."/>
            <person name="Manoli S."/>
            <person name="Batley J."/>
            <person name="Edwards D."/>
            <person name="Nelson M.N."/>
            <person name="Wang X."/>
            <person name="Paterson A.H."/>
            <person name="King G."/>
            <person name="Bancroft I."/>
            <person name="Chalhoub B."/>
            <person name="Sharpe A.G."/>
        </authorList>
    </citation>
    <scope>NUCLEOTIDE SEQUENCE</scope>
    <source>
        <strain evidence="1 2">cv. TO1000</strain>
    </source>
</reference>
<dbReference type="Gramene" id="Bo2g109230.1">
    <property type="protein sequence ID" value="Bo2g109230.1"/>
    <property type="gene ID" value="Bo2g109230"/>
</dbReference>
<proteinExistence type="predicted"/>
<dbReference type="EnsemblPlants" id="Bo2g109230.1">
    <property type="protein sequence ID" value="Bo2g109230.1"/>
    <property type="gene ID" value="Bo2g109230"/>
</dbReference>
<name>A0A0D3AT55_BRAOL</name>
<sequence length="121" mass="13808">MKIVLIDFGLNLMKSCLRTSFEDQAERSSRVNQEIELLVRARLVIGCQSLKQSMSRIMPQSFSVPRVSLCLSPMTPYILAPRSVCAFPLQLHGRVRLVIECQSKKPNLSRIEPKVSKCREF</sequence>
<dbReference type="HOGENOM" id="CLU_2041282_0_0_1"/>
<keyword evidence="2" id="KW-1185">Reference proteome</keyword>
<dbReference type="AlphaFoldDB" id="A0A0D3AT55"/>
<protein>
    <submittedName>
        <fullName evidence="1">Uncharacterized protein</fullName>
    </submittedName>
</protein>
<organism evidence="1 2">
    <name type="scientific">Brassica oleracea var. oleracea</name>
    <dbReference type="NCBI Taxonomy" id="109376"/>
    <lineage>
        <taxon>Eukaryota</taxon>
        <taxon>Viridiplantae</taxon>
        <taxon>Streptophyta</taxon>
        <taxon>Embryophyta</taxon>
        <taxon>Tracheophyta</taxon>
        <taxon>Spermatophyta</taxon>
        <taxon>Magnoliopsida</taxon>
        <taxon>eudicotyledons</taxon>
        <taxon>Gunneridae</taxon>
        <taxon>Pentapetalae</taxon>
        <taxon>rosids</taxon>
        <taxon>malvids</taxon>
        <taxon>Brassicales</taxon>
        <taxon>Brassicaceae</taxon>
        <taxon>Brassiceae</taxon>
        <taxon>Brassica</taxon>
    </lineage>
</organism>
<evidence type="ECO:0000313" key="2">
    <source>
        <dbReference type="Proteomes" id="UP000032141"/>
    </source>
</evidence>
<accession>A0A0D3AT55</accession>
<evidence type="ECO:0000313" key="1">
    <source>
        <dbReference type="EnsemblPlants" id="Bo2g109230.1"/>
    </source>
</evidence>